<dbReference type="Pfam" id="PF03061">
    <property type="entry name" value="4HBT"/>
    <property type="match status" value="1"/>
</dbReference>
<keyword evidence="1 3" id="KW-0378">Hydrolase</keyword>
<dbReference type="NCBIfam" id="TIGR00369">
    <property type="entry name" value="unchar_dom_1"/>
    <property type="match status" value="1"/>
</dbReference>
<dbReference type="InterPro" id="IPR029069">
    <property type="entry name" value="HotDog_dom_sf"/>
</dbReference>
<feature type="domain" description="Thioesterase" evidence="2">
    <location>
        <begin position="44"/>
        <end position="122"/>
    </location>
</feature>
<sequence length="137" mass="14733">MTGPVSGADLPPYARALGIAIDHDEDGLPVLSVDFSDRILGRPGFLHGGAMSGLMEMAAIAALRAELERRGEAMKLKPVNVQVEFMRGGTEQRTYAMGTVTRAGRRVALVNAECWQDDRTKPIALAQMKILLSPAAE</sequence>
<comment type="caution">
    <text evidence="3">The sequence shown here is derived from an EMBL/GenBank/DDBJ whole genome shotgun (WGS) entry which is preliminary data.</text>
</comment>
<evidence type="ECO:0000256" key="1">
    <source>
        <dbReference type="ARBA" id="ARBA00022801"/>
    </source>
</evidence>
<reference evidence="3 4" key="1">
    <citation type="submission" date="2024-09" db="EMBL/GenBank/DDBJ databases">
        <authorList>
            <person name="Sun Q."/>
            <person name="Mori K."/>
        </authorList>
    </citation>
    <scope>NUCLEOTIDE SEQUENCE [LARGE SCALE GENOMIC DNA]</scope>
    <source>
        <strain evidence="3 4">NCAIM B.02537</strain>
    </source>
</reference>
<dbReference type="EMBL" id="JBHLTL010000011">
    <property type="protein sequence ID" value="MFC0590482.1"/>
    <property type="molecule type" value="Genomic_DNA"/>
</dbReference>
<evidence type="ECO:0000313" key="3">
    <source>
        <dbReference type="EMBL" id="MFC0590482.1"/>
    </source>
</evidence>
<keyword evidence="4" id="KW-1185">Reference proteome</keyword>
<name>A0ABV6PKV7_9SPHN</name>
<organism evidence="3 4">
    <name type="scientific">Novosphingobium aquiterrae</name>
    <dbReference type="NCBI Taxonomy" id="624388"/>
    <lineage>
        <taxon>Bacteria</taxon>
        <taxon>Pseudomonadati</taxon>
        <taxon>Pseudomonadota</taxon>
        <taxon>Alphaproteobacteria</taxon>
        <taxon>Sphingomonadales</taxon>
        <taxon>Sphingomonadaceae</taxon>
        <taxon>Novosphingobium</taxon>
    </lineage>
</organism>
<dbReference type="CDD" id="cd03443">
    <property type="entry name" value="PaaI_thioesterase"/>
    <property type="match status" value="1"/>
</dbReference>
<dbReference type="EC" id="3.1.2.-" evidence="3"/>
<dbReference type="SUPFAM" id="SSF54637">
    <property type="entry name" value="Thioesterase/thiol ester dehydrase-isomerase"/>
    <property type="match status" value="1"/>
</dbReference>
<evidence type="ECO:0000313" key="4">
    <source>
        <dbReference type="Proteomes" id="UP001589943"/>
    </source>
</evidence>
<dbReference type="InterPro" id="IPR003736">
    <property type="entry name" value="PAAI_dom"/>
</dbReference>
<dbReference type="GO" id="GO:0016787">
    <property type="term" value="F:hydrolase activity"/>
    <property type="evidence" value="ECO:0007669"/>
    <property type="project" value="UniProtKB-KW"/>
</dbReference>
<dbReference type="Proteomes" id="UP001589943">
    <property type="component" value="Unassembled WGS sequence"/>
</dbReference>
<accession>A0ABV6PKV7</accession>
<dbReference type="RefSeq" id="WP_379481938.1">
    <property type="nucleotide sequence ID" value="NZ_JBHLTL010000011.1"/>
</dbReference>
<protein>
    <submittedName>
        <fullName evidence="3">PaaI family thioesterase</fullName>
        <ecNumber evidence="3">3.1.2.-</ecNumber>
    </submittedName>
</protein>
<dbReference type="Gene3D" id="3.10.129.10">
    <property type="entry name" value="Hotdog Thioesterase"/>
    <property type="match status" value="1"/>
</dbReference>
<gene>
    <name evidence="3" type="ORF">ACFFF7_13815</name>
</gene>
<dbReference type="InterPro" id="IPR006683">
    <property type="entry name" value="Thioestr_dom"/>
</dbReference>
<proteinExistence type="predicted"/>
<evidence type="ECO:0000259" key="2">
    <source>
        <dbReference type="Pfam" id="PF03061"/>
    </source>
</evidence>